<dbReference type="PANTHER" id="PTHR46322:SF1">
    <property type="entry name" value="PUROMYCIN-SENSITIVE AMINOPEPTIDASE"/>
    <property type="match status" value="1"/>
</dbReference>
<protein>
    <recommendedName>
        <fullName evidence="5 13">Aminopeptidase N</fullName>
        <ecNumber evidence="4 13">3.4.11.2</ecNumber>
    </recommendedName>
</protein>
<evidence type="ECO:0000259" key="15">
    <source>
        <dbReference type="Pfam" id="PF11940"/>
    </source>
</evidence>
<dbReference type="CDD" id="cd09600">
    <property type="entry name" value="M1_APN"/>
    <property type="match status" value="1"/>
</dbReference>
<reference evidence="18 19" key="1">
    <citation type="submission" date="2019-03" db="EMBL/GenBank/DDBJ databases">
        <title>Genomic Encyclopedia of Type Strains, Phase IV (KMG-IV): sequencing the most valuable type-strain genomes for metagenomic binning, comparative biology and taxonomic classification.</title>
        <authorList>
            <person name="Goeker M."/>
        </authorList>
    </citation>
    <scope>NUCLEOTIDE SEQUENCE [LARGE SCALE GENOMIC DNA]</scope>
    <source>
        <strain evidence="18 19">DSM 25488</strain>
    </source>
</reference>
<comment type="catalytic activity">
    <reaction evidence="1">
        <text>Release of an N-terminal amino acid, Xaa-|-Yaa- from a peptide, amide or arylamide. Xaa is preferably Ala, but may be most amino acids including Pro (slow action). When a terminal hydrophobic residue is followed by a prolyl residue, the two may be released as an intact Xaa-Pro dipeptide.</text>
        <dbReference type="EC" id="3.4.11.2"/>
    </reaction>
</comment>
<evidence type="ECO:0000256" key="12">
    <source>
        <dbReference type="ARBA" id="ARBA00059739"/>
    </source>
</evidence>
<feature type="domain" description="Peptidase M1 membrane alanine aminopeptidase" evidence="14">
    <location>
        <begin position="228"/>
        <end position="439"/>
    </location>
</feature>
<evidence type="ECO:0000256" key="13">
    <source>
        <dbReference type="NCBIfam" id="TIGR02414"/>
    </source>
</evidence>
<evidence type="ECO:0000256" key="2">
    <source>
        <dbReference type="ARBA" id="ARBA00001947"/>
    </source>
</evidence>
<dbReference type="InterPro" id="IPR035414">
    <property type="entry name" value="Peptidase_M1_pepN_Ig-like"/>
</dbReference>
<keyword evidence="6 18" id="KW-0031">Aminopeptidase</keyword>
<dbReference type="OrthoDB" id="100605at2"/>
<dbReference type="InterPro" id="IPR027268">
    <property type="entry name" value="Peptidase_M4/M1_CTD_sf"/>
</dbReference>
<evidence type="ECO:0000313" key="19">
    <source>
        <dbReference type="Proteomes" id="UP000295724"/>
    </source>
</evidence>
<dbReference type="RefSeq" id="WP_099018667.1">
    <property type="nucleotide sequence ID" value="NZ_NIHB01000001.1"/>
</dbReference>
<gene>
    <name evidence="18" type="ORF">C8D91_1823</name>
</gene>
<dbReference type="Pfam" id="PF11940">
    <property type="entry name" value="DUF3458"/>
    <property type="match status" value="1"/>
</dbReference>
<evidence type="ECO:0000256" key="5">
    <source>
        <dbReference type="ARBA" id="ARBA00015611"/>
    </source>
</evidence>
<evidence type="ECO:0000259" key="17">
    <source>
        <dbReference type="Pfam" id="PF17900"/>
    </source>
</evidence>
<dbReference type="AlphaFoldDB" id="A0A4R6XMF9"/>
<dbReference type="SUPFAM" id="SSF55486">
    <property type="entry name" value="Metalloproteases ('zincins'), catalytic domain"/>
    <property type="match status" value="1"/>
</dbReference>
<dbReference type="Gene3D" id="2.60.40.1840">
    <property type="match status" value="1"/>
</dbReference>
<evidence type="ECO:0000259" key="16">
    <source>
        <dbReference type="Pfam" id="PF17432"/>
    </source>
</evidence>
<dbReference type="Gene3D" id="1.10.390.10">
    <property type="entry name" value="Neutral Protease Domain 2"/>
    <property type="match status" value="1"/>
</dbReference>
<evidence type="ECO:0000256" key="10">
    <source>
        <dbReference type="ARBA" id="ARBA00022833"/>
    </source>
</evidence>
<dbReference type="PRINTS" id="PR00756">
    <property type="entry name" value="ALADIPTASE"/>
</dbReference>
<dbReference type="InterPro" id="IPR012779">
    <property type="entry name" value="Peptidase_M1_pepN"/>
</dbReference>
<dbReference type="InterPro" id="IPR001930">
    <property type="entry name" value="Peptidase_M1"/>
</dbReference>
<dbReference type="Gene3D" id="2.60.40.1730">
    <property type="entry name" value="tricorn interacting facor f3 domain"/>
    <property type="match status" value="1"/>
</dbReference>
<dbReference type="InterPro" id="IPR038438">
    <property type="entry name" value="PepN_Ig-like_sf"/>
</dbReference>
<dbReference type="FunFam" id="1.10.390.10:FF:000002">
    <property type="entry name" value="Aminopeptidase N"/>
    <property type="match status" value="1"/>
</dbReference>
<organism evidence="18 19">
    <name type="scientific">Marinicella litoralis</name>
    <dbReference type="NCBI Taxonomy" id="644220"/>
    <lineage>
        <taxon>Bacteria</taxon>
        <taxon>Pseudomonadati</taxon>
        <taxon>Pseudomonadota</taxon>
        <taxon>Gammaproteobacteria</taxon>
        <taxon>Lysobacterales</taxon>
        <taxon>Marinicellaceae</taxon>
        <taxon>Marinicella</taxon>
    </lineage>
</organism>
<evidence type="ECO:0000256" key="7">
    <source>
        <dbReference type="ARBA" id="ARBA00022670"/>
    </source>
</evidence>
<comment type="function">
    <text evidence="12">Aminopeptidase N is involved in the degradation of intracellular peptides generated by protein breakdown during normal growth as well as in response to nutrient starvation.</text>
</comment>
<dbReference type="GO" id="GO:0008270">
    <property type="term" value="F:zinc ion binding"/>
    <property type="evidence" value="ECO:0007669"/>
    <property type="project" value="InterPro"/>
</dbReference>
<dbReference type="PANTHER" id="PTHR46322">
    <property type="entry name" value="PUROMYCIN-SENSITIVE AMINOPEPTIDASE"/>
    <property type="match status" value="1"/>
</dbReference>
<feature type="domain" description="Aminopeptidase N-like N-terminal" evidence="17">
    <location>
        <begin position="24"/>
        <end position="189"/>
    </location>
</feature>
<proteinExistence type="inferred from homology"/>
<dbReference type="Gene3D" id="1.25.50.10">
    <property type="entry name" value="Peptidase M1, alanyl aminopeptidase, C-terminal domain"/>
    <property type="match status" value="1"/>
</dbReference>
<keyword evidence="11" id="KW-0482">Metalloprotease</keyword>
<evidence type="ECO:0000256" key="6">
    <source>
        <dbReference type="ARBA" id="ARBA00022438"/>
    </source>
</evidence>
<keyword evidence="7" id="KW-0645">Protease</keyword>
<dbReference type="Proteomes" id="UP000295724">
    <property type="component" value="Unassembled WGS sequence"/>
</dbReference>
<dbReference type="Gene3D" id="3.30.2010.30">
    <property type="match status" value="1"/>
</dbReference>
<dbReference type="Pfam" id="PF01433">
    <property type="entry name" value="Peptidase_M1"/>
    <property type="match status" value="1"/>
</dbReference>
<keyword evidence="10" id="KW-0862">Zinc</keyword>
<dbReference type="InterPro" id="IPR037144">
    <property type="entry name" value="Peptidase_M1_pepN_C_sf"/>
</dbReference>
<dbReference type="NCBIfam" id="TIGR02414">
    <property type="entry name" value="pepN_proteo"/>
    <property type="match status" value="1"/>
</dbReference>
<dbReference type="Pfam" id="PF17900">
    <property type="entry name" value="Peptidase_M1_N"/>
    <property type="match status" value="1"/>
</dbReference>
<dbReference type="InterPro" id="IPR014782">
    <property type="entry name" value="Peptidase_M1_dom"/>
</dbReference>
<evidence type="ECO:0000256" key="3">
    <source>
        <dbReference type="ARBA" id="ARBA00010136"/>
    </source>
</evidence>
<dbReference type="Pfam" id="PF17432">
    <property type="entry name" value="DUF3458_C"/>
    <property type="match status" value="1"/>
</dbReference>
<evidence type="ECO:0000256" key="4">
    <source>
        <dbReference type="ARBA" id="ARBA00012564"/>
    </source>
</evidence>
<dbReference type="InterPro" id="IPR024601">
    <property type="entry name" value="Peptidase_M1_pepN_C"/>
</dbReference>
<sequence length="877" mass="100429">MSSSKEVIYRKDYQEPNYVVKSVDLAFVVEAESTLVTARIQFEVNPKQDKNELFLNGVDLELVSIELNQQQLNANKYDLNERGLSLHDLPDAFELKTVVKIYPSQNTALEGLYQSGNFFLTQCEAEGFRKITFYPDRPDVLAKFTVTIVADKEKYPVLLSNGNKISSGDLNDGRHYCKWLDPHPKPSYLFALVAGDLDYIEDHFITKNNNKVQLRIYTESKNIDACDFAMQSLINSMQWDEERFNLVYDLDEYNIVATDDFNMGAMENKGLNIFNSKYVLAKPETATDQDFINIEAVIGHEYFHNWTGNRVTCKDWFQLSLKEGLTVFRDQEFTADLQSRSVKRIEDVRYLRSAQFAEDASPMSHSVRPDSFIEINNFYTLTVYEKGSEVVRMYHTLLGEEGFQKGMQLYFKRHDGSAVSCNDFRLAMADANSVDLTQFELWYSQNGTPQVYIRENYDAGKKAYSIDFMQAAPDNYKGDVAWQPMHVPVKLALYDNEGNPLPLNDAGDLQLTYELKEISQTLTVNGVEHQPIASLFQGFSAPIKLHRQIGHKELAFLMKHDTDSFNRWDATQEMQSQIIIGKYQALLDNKNYNCPKYFIESFRHILLDDGIDSALIAEAITLPSVKSLTLKLAKVDVLKLFDAKEWLIKEIAYQLEVELLSVYNQNYDSSDYRVNSEQVAKRSLKNRCLSFLLQSNKKEFAGLAKDQFIHAGNYTDKMTALSLLTHQQVDGFEDLLGAYFTEWQDNPLVINKWLSIQATIPASDTLIRVKQLMELPVFSMKNPNAVRSLIGAFCGANITQFHAEDSSGYQFLADQIIELDRINPQIAARLAGLFNDYHQYNDEIQHRMNEQIKRIHTTDGLSPNVFEIIDRAVGSIN</sequence>
<dbReference type="GO" id="GO:0006508">
    <property type="term" value="P:proteolysis"/>
    <property type="evidence" value="ECO:0007669"/>
    <property type="project" value="UniProtKB-UniRule"/>
</dbReference>
<evidence type="ECO:0000256" key="9">
    <source>
        <dbReference type="ARBA" id="ARBA00022801"/>
    </source>
</evidence>
<dbReference type="InterPro" id="IPR045357">
    <property type="entry name" value="Aminopeptidase_N-like_N"/>
</dbReference>
<evidence type="ECO:0000313" key="18">
    <source>
        <dbReference type="EMBL" id="TDR20845.1"/>
    </source>
</evidence>
<evidence type="ECO:0000256" key="1">
    <source>
        <dbReference type="ARBA" id="ARBA00000098"/>
    </source>
</evidence>
<keyword evidence="19" id="KW-1185">Reference proteome</keyword>
<feature type="domain" description="Peptidase M1 alanyl aminopeptidase Ig-like fold" evidence="15">
    <location>
        <begin position="447"/>
        <end position="547"/>
    </location>
</feature>
<comment type="caution">
    <text evidence="18">The sequence shown here is derived from an EMBL/GenBank/DDBJ whole genome shotgun (WGS) entry which is preliminary data.</text>
</comment>
<evidence type="ECO:0000259" key="14">
    <source>
        <dbReference type="Pfam" id="PF01433"/>
    </source>
</evidence>
<keyword evidence="8" id="KW-0479">Metal-binding</keyword>
<dbReference type="FunFam" id="3.30.2010.30:FF:000002">
    <property type="entry name" value="Putative aminopeptidase N"/>
    <property type="match status" value="1"/>
</dbReference>
<dbReference type="EMBL" id="SNZB01000003">
    <property type="protein sequence ID" value="TDR20845.1"/>
    <property type="molecule type" value="Genomic_DNA"/>
</dbReference>
<keyword evidence="9" id="KW-0378">Hydrolase</keyword>
<feature type="domain" description="Peptidase M1 alanyl aminopeptidase C-terminal" evidence="16">
    <location>
        <begin position="552"/>
        <end position="873"/>
    </location>
</feature>
<dbReference type="FunFam" id="2.60.40.1730:FF:000005">
    <property type="entry name" value="Aminopeptidase N"/>
    <property type="match status" value="1"/>
</dbReference>
<dbReference type="SUPFAM" id="SSF63737">
    <property type="entry name" value="Leukotriene A4 hydrolase N-terminal domain"/>
    <property type="match status" value="1"/>
</dbReference>
<accession>A0A4R6XMF9</accession>
<evidence type="ECO:0000256" key="11">
    <source>
        <dbReference type="ARBA" id="ARBA00023049"/>
    </source>
</evidence>
<comment type="cofactor">
    <cofactor evidence="2">
        <name>Zn(2+)</name>
        <dbReference type="ChEBI" id="CHEBI:29105"/>
    </cofactor>
</comment>
<dbReference type="GO" id="GO:0016285">
    <property type="term" value="F:alanyl aminopeptidase activity"/>
    <property type="evidence" value="ECO:0007669"/>
    <property type="project" value="UniProtKB-EC"/>
</dbReference>
<dbReference type="EC" id="3.4.11.2" evidence="4 13"/>
<dbReference type="GO" id="GO:0008237">
    <property type="term" value="F:metallopeptidase activity"/>
    <property type="evidence" value="ECO:0007669"/>
    <property type="project" value="UniProtKB-UniRule"/>
</dbReference>
<comment type="similarity">
    <text evidence="3">Belongs to the peptidase M1 family.</text>
</comment>
<dbReference type="InterPro" id="IPR042097">
    <property type="entry name" value="Aminopeptidase_N-like_N_sf"/>
</dbReference>
<name>A0A4R6XMF9_9GAMM</name>
<evidence type="ECO:0000256" key="8">
    <source>
        <dbReference type="ARBA" id="ARBA00022723"/>
    </source>
</evidence>